<reference evidence="14 15" key="1">
    <citation type="journal article" date="2023" name="Arcadia Sci">
        <title>De novo assembly of a long-read Amblyomma americanum tick genome.</title>
        <authorList>
            <person name="Chou S."/>
            <person name="Poskanzer K.E."/>
            <person name="Rollins M."/>
            <person name="Thuy-Boun P.S."/>
        </authorList>
    </citation>
    <scope>NUCLEOTIDE SEQUENCE [LARGE SCALE GENOMIC DNA]</scope>
    <source>
        <strain evidence="14">F_SG_1</strain>
        <tissue evidence="14">Salivary glands</tissue>
    </source>
</reference>
<dbReference type="InterPro" id="IPR050705">
    <property type="entry name" value="Cytochrome_P450_3A"/>
</dbReference>
<dbReference type="InterPro" id="IPR002401">
    <property type="entry name" value="Cyt_P450_E_grp-I"/>
</dbReference>
<dbReference type="PRINTS" id="PR00385">
    <property type="entry name" value="P450"/>
</dbReference>
<gene>
    <name evidence="14" type="ORF">V5799_003767</name>
</gene>
<evidence type="ECO:0000313" key="15">
    <source>
        <dbReference type="Proteomes" id="UP001321473"/>
    </source>
</evidence>
<keyword evidence="5 12" id="KW-0349">Heme</keyword>
<dbReference type="PRINTS" id="PR00463">
    <property type="entry name" value="EP450I"/>
</dbReference>
<keyword evidence="10 13" id="KW-0503">Monooxygenase</keyword>
<comment type="caution">
    <text evidence="14">The sequence shown here is derived from an EMBL/GenBank/DDBJ whole genome shotgun (WGS) entry which is preliminary data.</text>
</comment>
<evidence type="ECO:0000256" key="4">
    <source>
        <dbReference type="ARBA" id="ARBA00010617"/>
    </source>
</evidence>
<dbReference type="Proteomes" id="UP001321473">
    <property type="component" value="Unassembled WGS sequence"/>
</dbReference>
<evidence type="ECO:0000256" key="6">
    <source>
        <dbReference type="ARBA" id="ARBA00022723"/>
    </source>
</evidence>
<dbReference type="AlphaFoldDB" id="A0AAQ4D813"/>
<dbReference type="GO" id="GO:0005506">
    <property type="term" value="F:iron ion binding"/>
    <property type="evidence" value="ECO:0007669"/>
    <property type="project" value="InterPro"/>
</dbReference>
<evidence type="ECO:0000256" key="3">
    <source>
        <dbReference type="ARBA" id="ARBA00004406"/>
    </source>
</evidence>
<keyword evidence="15" id="KW-1185">Reference proteome</keyword>
<keyword evidence="7" id="KW-0492">Microsome</keyword>
<evidence type="ECO:0000256" key="8">
    <source>
        <dbReference type="ARBA" id="ARBA00023002"/>
    </source>
</evidence>
<dbReference type="PROSITE" id="PS00086">
    <property type="entry name" value="CYTOCHROME_P450"/>
    <property type="match status" value="1"/>
</dbReference>
<dbReference type="PANTHER" id="PTHR24302">
    <property type="entry name" value="CYTOCHROME P450 FAMILY 3"/>
    <property type="match status" value="1"/>
</dbReference>
<evidence type="ECO:0000256" key="11">
    <source>
        <dbReference type="ARBA" id="ARBA00043906"/>
    </source>
</evidence>
<evidence type="ECO:0000256" key="5">
    <source>
        <dbReference type="ARBA" id="ARBA00022617"/>
    </source>
</evidence>
<dbReference type="Gene3D" id="1.10.630.10">
    <property type="entry name" value="Cytochrome P450"/>
    <property type="match status" value="1"/>
</dbReference>
<comment type="function">
    <text evidence="11">Cytochromes P450 are a group of heme-thiolate monooxygenases. They oxidize a variety of structurally unrelated compounds, including steroids, fatty acids, and xenobiotics.</text>
</comment>
<proteinExistence type="inferred from homology"/>
<evidence type="ECO:0000256" key="7">
    <source>
        <dbReference type="ARBA" id="ARBA00022848"/>
    </source>
</evidence>
<comment type="subcellular location">
    <subcellularLocation>
        <location evidence="3">Endoplasmic reticulum membrane</location>
        <topology evidence="3">Peripheral membrane protein</topology>
    </subcellularLocation>
    <subcellularLocation>
        <location evidence="2">Microsome membrane</location>
        <topology evidence="2">Peripheral membrane protein</topology>
    </subcellularLocation>
</comment>
<dbReference type="GO" id="GO:0020037">
    <property type="term" value="F:heme binding"/>
    <property type="evidence" value="ECO:0007669"/>
    <property type="project" value="InterPro"/>
</dbReference>
<keyword evidence="7" id="KW-0256">Endoplasmic reticulum</keyword>
<dbReference type="CDD" id="cd11055">
    <property type="entry name" value="CYP3A-like"/>
    <property type="match status" value="1"/>
</dbReference>
<keyword evidence="9 12" id="KW-0408">Iron</keyword>
<protein>
    <recommendedName>
        <fullName evidence="16">Cytochrome</fullName>
    </recommendedName>
</protein>
<comment type="similarity">
    <text evidence="4 13">Belongs to the cytochrome P450 family.</text>
</comment>
<accession>A0AAQ4D813</accession>
<evidence type="ECO:0000256" key="9">
    <source>
        <dbReference type="ARBA" id="ARBA00023004"/>
    </source>
</evidence>
<sequence>MVVSDPEMVKQCLVKEFAAFHNRQPLVLTVEPFASSLLGLKGSEWKRVRSVLNPTFSSVKMKQMAPIVRSCVNSMMEVLEEICQSREPADMLKVAQGFSLDVITKCAFAWQVDCQKNPNDPLLLGARKFFEETKSTAVRNVIRFPVLRIVVRALYRLSDYCKVTDQMTDNLRQVISLRRQNRKSTATDMLQLMLEAQAGAEEAHAESVRRDEPLIEDRHVVSNAFIFLVGGYETTATSLGFLAHLLALHPEEQEQLCAEMEATFGDDELSYEGVQSLKRLDMVVHEALRIYPPVVMFVKRRCQKDTTVMGQFFPAGVNIIIPTWHLHHDPALWEEPFEFRPERFDPGGSGGLPQQPAAFLPFGLGPRECIGRRFALLEIKMAACKILREYRLLRCEGTKEPLKLTVPSVIISPERGLLVKLERRRAKYSKDSVTPAATMGRKTATT</sequence>
<feature type="binding site" description="axial binding residue" evidence="12">
    <location>
        <position position="369"/>
    </location>
    <ligand>
        <name>heme</name>
        <dbReference type="ChEBI" id="CHEBI:30413"/>
    </ligand>
    <ligandPart>
        <name>Fe</name>
        <dbReference type="ChEBI" id="CHEBI:18248"/>
    </ligandPart>
</feature>
<evidence type="ECO:0000256" key="12">
    <source>
        <dbReference type="PIRSR" id="PIRSR602401-1"/>
    </source>
</evidence>
<evidence type="ECO:0000256" key="13">
    <source>
        <dbReference type="RuleBase" id="RU000461"/>
    </source>
</evidence>
<evidence type="ECO:0008006" key="16">
    <source>
        <dbReference type="Google" id="ProtNLM"/>
    </source>
</evidence>
<keyword evidence="8 13" id="KW-0560">Oxidoreductase</keyword>
<organism evidence="14 15">
    <name type="scientific">Amblyomma americanum</name>
    <name type="common">Lone star tick</name>
    <dbReference type="NCBI Taxonomy" id="6943"/>
    <lineage>
        <taxon>Eukaryota</taxon>
        <taxon>Metazoa</taxon>
        <taxon>Ecdysozoa</taxon>
        <taxon>Arthropoda</taxon>
        <taxon>Chelicerata</taxon>
        <taxon>Arachnida</taxon>
        <taxon>Acari</taxon>
        <taxon>Parasitiformes</taxon>
        <taxon>Ixodida</taxon>
        <taxon>Ixodoidea</taxon>
        <taxon>Ixodidae</taxon>
        <taxon>Amblyomminae</taxon>
        <taxon>Amblyomma</taxon>
    </lineage>
</organism>
<comment type="cofactor">
    <cofactor evidence="1 12">
        <name>heme</name>
        <dbReference type="ChEBI" id="CHEBI:30413"/>
    </cofactor>
</comment>
<evidence type="ECO:0000256" key="1">
    <source>
        <dbReference type="ARBA" id="ARBA00001971"/>
    </source>
</evidence>
<dbReference type="GO" id="GO:0005789">
    <property type="term" value="C:endoplasmic reticulum membrane"/>
    <property type="evidence" value="ECO:0007669"/>
    <property type="project" value="UniProtKB-SubCell"/>
</dbReference>
<name>A0AAQ4D813_AMBAM</name>
<dbReference type="InterPro" id="IPR036396">
    <property type="entry name" value="Cyt_P450_sf"/>
</dbReference>
<evidence type="ECO:0000256" key="10">
    <source>
        <dbReference type="ARBA" id="ARBA00023033"/>
    </source>
</evidence>
<keyword evidence="6 12" id="KW-0479">Metal-binding</keyword>
<dbReference type="InterPro" id="IPR017972">
    <property type="entry name" value="Cyt_P450_CS"/>
</dbReference>
<dbReference type="FunFam" id="1.10.630.10:FF:000182">
    <property type="entry name" value="Cytochrome P450 3A4"/>
    <property type="match status" value="1"/>
</dbReference>
<dbReference type="PANTHER" id="PTHR24302:SF15">
    <property type="entry name" value="FATTY-ACID PEROXYGENASE"/>
    <property type="match status" value="1"/>
</dbReference>
<dbReference type="GO" id="GO:0016705">
    <property type="term" value="F:oxidoreductase activity, acting on paired donors, with incorporation or reduction of molecular oxygen"/>
    <property type="evidence" value="ECO:0007669"/>
    <property type="project" value="InterPro"/>
</dbReference>
<dbReference type="InterPro" id="IPR001128">
    <property type="entry name" value="Cyt_P450"/>
</dbReference>
<evidence type="ECO:0000313" key="14">
    <source>
        <dbReference type="EMBL" id="KAK8758603.1"/>
    </source>
</evidence>
<evidence type="ECO:0000256" key="2">
    <source>
        <dbReference type="ARBA" id="ARBA00004174"/>
    </source>
</evidence>
<dbReference type="GO" id="GO:0008395">
    <property type="term" value="F:steroid hydroxylase activity"/>
    <property type="evidence" value="ECO:0007669"/>
    <property type="project" value="TreeGrafter"/>
</dbReference>
<dbReference type="Pfam" id="PF00067">
    <property type="entry name" value="p450"/>
    <property type="match status" value="1"/>
</dbReference>
<dbReference type="SUPFAM" id="SSF48264">
    <property type="entry name" value="Cytochrome P450"/>
    <property type="match status" value="1"/>
</dbReference>
<dbReference type="EMBL" id="JARKHS020033941">
    <property type="protein sequence ID" value="KAK8758603.1"/>
    <property type="molecule type" value="Genomic_DNA"/>
</dbReference>